<proteinExistence type="predicted"/>
<evidence type="ECO:0000313" key="3">
    <source>
        <dbReference type="Proteomes" id="UP000289805"/>
    </source>
</evidence>
<reference evidence="3 4" key="1">
    <citation type="submission" date="2019-01" db="EMBL/GenBank/DDBJ databases">
        <title>Oerskovia turbata Genome sequencing and assembly.</title>
        <authorList>
            <person name="Dou T."/>
        </authorList>
    </citation>
    <scope>NUCLEOTIDE SEQUENCE [LARGE SCALE GENOMIC DNA]</scope>
    <source>
        <strain evidence="2 3">JCM12123</strain>
        <strain evidence="1 4">JCM3160</strain>
    </source>
</reference>
<organism evidence="2 3">
    <name type="scientific">Oerskovia turbata</name>
    <dbReference type="NCBI Taxonomy" id="1713"/>
    <lineage>
        <taxon>Bacteria</taxon>
        <taxon>Bacillati</taxon>
        <taxon>Actinomycetota</taxon>
        <taxon>Actinomycetes</taxon>
        <taxon>Micrococcales</taxon>
        <taxon>Cellulomonadaceae</taxon>
        <taxon>Oerskovia</taxon>
    </lineage>
</organism>
<accession>A0A4Q1KZH9</accession>
<evidence type="ECO:0000313" key="2">
    <source>
        <dbReference type="EMBL" id="RXR35697.1"/>
    </source>
</evidence>
<dbReference type="EMBL" id="SDJQ01000007">
    <property type="protein sequence ID" value="RXR35697.1"/>
    <property type="molecule type" value="Genomic_DNA"/>
</dbReference>
<dbReference type="RefSeq" id="WP_129429376.1">
    <property type="nucleotide sequence ID" value="NZ_JOFV01000004.1"/>
</dbReference>
<dbReference type="Proteomes" id="UP000289805">
    <property type="component" value="Unassembled WGS sequence"/>
</dbReference>
<evidence type="ECO:0000313" key="1">
    <source>
        <dbReference type="EMBL" id="RXR27865.1"/>
    </source>
</evidence>
<dbReference type="EMBL" id="SDJR01000001">
    <property type="protein sequence ID" value="RXR27865.1"/>
    <property type="molecule type" value="Genomic_DNA"/>
</dbReference>
<dbReference type="Proteomes" id="UP000290517">
    <property type="component" value="Unassembled WGS sequence"/>
</dbReference>
<keyword evidence="4" id="KW-1185">Reference proteome</keyword>
<gene>
    <name evidence="1" type="ORF">EQW73_00675</name>
    <name evidence="2" type="ORF">EQW78_05075</name>
</gene>
<evidence type="ECO:0000313" key="4">
    <source>
        <dbReference type="Proteomes" id="UP000290517"/>
    </source>
</evidence>
<dbReference type="OrthoDB" id="4313520at2"/>
<dbReference type="AlphaFoldDB" id="A0A4Q1KZH9"/>
<sequence>MRYELFRGRRFQIIDLDDVTGEHVIEFADPETGEAILAVYSGEGCSEVYVSTSPKMSGVPADFVEWAIAIARRRL</sequence>
<comment type="caution">
    <text evidence="2">The sequence shown here is derived from an EMBL/GenBank/DDBJ whole genome shotgun (WGS) entry which is preliminary data.</text>
</comment>
<protein>
    <submittedName>
        <fullName evidence="2">Uncharacterized protein</fullName>
    </submittedName>
</protein>
<name>A0A4Q1KZH9_9CELL</name>